<dbReference type="Proteomes" id="UP000230066">
    <property type="component" value="Unassembled WGS sequence"/>
</dbReference>
<keyword evidence="2" id="KW-1185">Reference proteome</keyword>
<gene>
    <name evidence="1" type="ORF">D915_010689</name>
</gene>
<protein>
    <submittedName>
        <fullName evidence="1">Uncharacterized protein</fullName>
    </submittedName>
</protein>
<evidence type="ECO:0000313" key="2">
    <source>
        <dbReference type="Proteomes" id="UP000230066"/>
    </source>
</evidence>
<reference evidence="1" key="1">
    <citation type="submission" date="2019-03" db="EMBL/GenBank/DDBJ databases">
        <title>Improved annotation for the trematode Fasciola hepatica.</title>
        <authorList>
            <person name="Choi Y.-J."/>
            <person name="Martin J."/>
            <person name="Mitreva M."/>
        </authorList>
    </citation>
    <scope>NUCLEOTIDE SEQUENCE [LARGE SCALE GENOMIC DNA]</scope>
</reference>
<comment type="caution">
    <text evidence="1">The sequence shown here is derived from an EMBL/GenBank/DDBJ whole genome shotgun (WGS) entry which is preliminary data.</text>
</comment>
<dbReference type="AlphaFoldDB" id="A0A4E0QW60"/>
<accession>A0A4E0QW60</accession>
<proteinExistence type="predicted"/>
<organism evidence="1 2">
    <name type="scientific">Fasciola hepatica</name>
    <name type="common">Liver fluke</name>
    <dbReference type="NCBI Taxonomy" id="6192"/>
    <lineage>
        <taxon>Eukaryota</taxon>
        <taxon>Metazoa</taxon>
        <taxon>Spiralia</taxon>
        <taxon>Lophotrochozoa</taxon>
        <taxon>Platyhelminthes</taxon>
        <taxon>Trematoda</taxon>
        <taxon>Digenea</taxon>
        <taxon>Plagiorchiida</taxon>
        <taxon>Echinostomata</taxon>
        <taxon>Echinostomatoidea</taxon>
        <taxon>Fasciolidae</taxon>
        <taxon>Fasciola</taxon>
    </lineage>
</organism>
<evidence type="ECO:0000313" key="1">
    <source>
        <dbReference type="EMBL" id="THD18704.1"/>
    </source>
</evidence>
<sequence>MSMMSPEASTYDVQQLVLATTEYYRERSEHAISTDNPLDPGSWDWPAPDLSLHAWKPKPPARNSRDAIHPERFAQIKLREQVDVTVVNESYKRLPDFVRSKPSRDFITVFHTMRPYTAKIHFVKQGAFHPGPYQMPELYDHRGVSV</sequence>
<name>A0A4E0QW60_FASHE</name>
<dbReference type="EMBL" id="JXXN02009007">
    <property type="protein sequence ID" value="THD18704.1"/>
    <property type="molecule type" value="Genomic_DNA"/>
</dbReference>